<dbReference type="EMBL" id="JAHESF010000001">
    <property type="protein sequence ID" value="MBT1695542.1"/>
    <property type="molecule type" value="Genomic_DNA"/>
</dbReference>
<evidence type="ECO:0000259" key="4">
    <source>
        <dbReference type="PROSITE" id="PS51118"/>
    </source>
</evidence>
<keyword evidence="6" id="KW-1185">Reference proteome</keyword>
<dbReference type="GO" id="GO:0003677">
    <property type="term" value="F:DNA binding"/>
    <property type="evidence" value="ECO:0007669"/>
    <property type="project" value="UniProtKB-KW"/>
</dbReference>
<evidence type="ECO:0000256" key="2">
    <source>
        <dbReference type="ARBA" id="ARBA00023125"/>
    </source>
</evidence>
<evidence type="ECO:0000313" key="6">
    <source>
        <dbReference type="Proteomes" id="UP001319200"/>
    </source>
</evidence>
<dbReference type="InterPro" id="IPR002577">
    <property type="entry name" value="HTH_HxlR"/>
</dbReference>
<evidence type="ECO:0000256" key="1">
    <source>
        <dbReference type="ARBA" id="ARBA00023015"/>
    </source>
</evidence>
<dbReference type="Pfam" id="PF01638">
    <property type="entry name" value="HxlR"/>
    <property type="match status" value="1"/>
</dbReference>
<dbReference type="AlphaFoldDB" id="A0AAP2GMG0"/>
<dbReference type="InterPro" id="IPR036388">
    <property type="entry name" value="WH-like_DNA-bd_sf"/>
</dbReference>
<protein>
    <submittedName>
        <fullName evidence="5">Helix-turn-helix transcriptional regulator</fullName>
    </submittedName>
</protein>
<dbReference type="Gene3D" id="1.10.10.10">
    <property type="entry name" value="Winged helix-like DNA-binding domain superfamily/Winged helix DNA-binding domain"/>
    <property type="match status" value="1"/>
</dbReference>
<feature type="domain" description="HTH hxlR-type" evidence="4">
    <location>
        <begin position="1"/>
        <end position="84"/>
    </location>
</feature>
<keyword evidence="3" id="KW-0804">Transcription</keyword>
<dbReference type="Proteomes" id="UP001319200">
    <property type="component" value="Unassembled WGS sequence"/>
</dbReference>
<evidence type="ECO:0000256" key="3">
    <source>
        <dbReference type="ARBA" id="ARBA00023163"/>
    </source>
</evidence>
<gene>
    <name evidence="5" type="ORF">KK083_01555</name>
</gene>
<comment type="caution">
    <text evidence="5">The sequence shown here is derived from an EMBL/GenBank/DDBJ whole genome shotgun (WGS) entry which is preliminary data.</text>
</comment>
<keyword evidence="2" id="KW-0238">DNA-binding</keyword>
<keyword evidence="1" id="KW-0805">Transcription regulation</keyword>
<dbReference type="PANTHER" id="PTHR33204">
    <property type="entry name" value="TRANSCRIPTIONAL REGULATOR, MARR FAMILY"/>
    <property type="match status" value="1"/>
</dbReference>
<evidence type="ECO:0000313" key="5">
    <source>
        <dbReference type="EMBL" id="MBT1695542.1"/>
    </source>
</evidence>
<dbReference type="SUPFAM" id="SSF46785">
    <property type="entry name" value="Winged helix' DNA-binding domain"/>
    <property type="match status" value="1"/>
</dbReference>
<dbReference type="PANTHER" id="PTHR33204:SF37">
    <property type="entry name" value="HTH-TYPE TRANSCRIPTIONAL REGULATOR YODB"/>
    <property type="match status" value="1"/>
</dbReference>
<name>A0AAP2GMG0_9BACT</name>
<dbReference type="PROSITE" id="PS51118">
    <property type="entry name" value="HTH_HXLR"/>
    <property type="match status" value="1"/>
</dbReference>
<accession>A0AAP2GMG0</accession>
<proteinExistence type="predicted"/>
<dbReference type="InterPro" id="IPR036390">
    <property type="entry name" value="WH_DNA-bd_sf"/>
</dbReference>
<organism evidence="5 6">
    <name type="scientific">Chryseosolibacter histidini</name>
    <dbReference type="NCBI Taxonomy" id="2782349"/>
    <lineage>
        <taxon>Bacteria</taxon>
        <taxon>Pseudomonadati</taxon>
        <taxon>Bacteroidota</taxon>
        <taxon>Cytophagia</taxon>
        <taxon>Cytophagales</taxon>
        <taxon>Chryseotaleaceae</taxon>
        <taxon>Chryseosolibacter</taxon>
    </lineage>
</organism>
<sequence length="115" mass="13405">MIIRDIMFGGKRYFRELLQSEEKIASNILTDRLNMLEREGIISKTEDPDHKQKIIYRLTQRGIDLLPILVQIGAWSLKHKPVDTKKHKHAVDLVRGGDDMLKEVRKGLIKHHLKS</sequence>
<reference evidence="5 6" key="1">
    <citation type="submission" date="2021-05" db="EMBL/GenBank/DDBJ databases">
        <title>A Polyphasic approach of four new species of the genus Ohtaekwangia: Ohtaekwangia histidinii sp. nov., Ohtaekwangia cretensis sp. nov., Ohtaekwangia indiensis sp. nov., Ohtaekwangia reichenbachii sp. nov. from diverse environment.</title>
        <authorList>
            <person name="Octaviana S."/>
        </authorList>
    </citation>
    <scope>NUCLEOTIDE SEQUENCE [LARGE SCALE GENOMIC DNA]</scope>
    <source>
        <strain evidence="5 6">PWU4</strain>
    </source>
</reference>